<dbReference type="CDD" id="cd17324">
    <property type="entry name" value="MFS_NepI_like"/>
    <property type="match status" value="1"/>
</dbReference>
<dbReference type="AlphaFoldDB" id="A0A561WQF9"/>
<evidence type="ECO:0000313" key="9">
    <source>
        <dbReference type="Proteomes" id="UP000320239"/>
    </source>
</evidence>
<evidence type="ECO:0000256" key="3">
    <source>
        <dbReference type="ARBA" id="ARBA00022692"/>
    </source>
</evidence>
<feature type="transmembrane region" description="Helical" evidence="6">
    <location>
        <begin position="363"/>
        <end position="381"/>
    </location>
</feature>
<dbReference type="Gene3D" id="1.20.1250.20">
    <property type="entry name" value="MFS general substrate transporter like domains"/>
    <property type="match status" value="1"/>
</dbReference>
<feature type="transmembrane region" description="Helical" evidence="6">
    <location>
        <begin position="73"/>
        <end position="92"/>
    </location>
</feature>
<dbReference type="InterPro" id="IPR011701">
    <property type="entry name" value="MFS"/>
</dbReference>
<feature type="transmembrane region" description="Helical" evidence="6">
    <location>
        <begin position="131"/>
        <end position="153"/>
    </location>
</feature>
<keyword evidence="5 6" id="KW-0472">Membrane</keyword>
<accession>A0A561WQF9</accession>
<feature type="transmembrane region" description="Helical" evidence="6">
    <location>
        <begin position="211"/>
        <end position="232"/>
    </location>
</feature>
<dbReference type="InterPro" id="IPR036259">
    <property type="entry name" value="MFS_trans_sf"/>
</dbReference>
<feature type="transmembrane region" description="Helical" evidence="6">
    <location>
        <begin position="332"/>
        <end position="351"/>
    </location>
</feature>
<keyword evidence="9" id="KW-1185">Reference proteome</keyword>
<feature type="domain" description="Major facilitator superfamily (MFS) profile" evidence="7">
    <location>
        <begin position="7"/>
        <end position="387"/>
    </location>
</feature>
<dbReference type="Pfam" id="PF07690">
    <property type="entry name" value="MFS_1"/>
    <property type="match status" value="1"/>
</dbReference>
<dbReference type="GO" id="GO:0022857">
    <property type="term" value="F:transmembrane transporter activity"/>
    <property type="evidence" value="ECO:0007669"/>
    <property type="project" value="InterPro"/>
</dbReference>
<comment type="subcellular location">
    <subcellularLocation>
        <location evidence="1">Cell membrane</location>
        <topology evidence="1">Multi-pass membrane protein</topology>
    </subcellularLocation>
</comment>
<dbReference type="SUPFAM" id="SSF103473">
    <property type="entry name" value="MFS general substrate transporter"/>
    <property type="match status" value="1"/>
</dbReference>
<feature type="transmembrane region" description="Helical" evidence="6">
    <location>
        <begin position="301"/>
        <end position="320"/>
    </location>
</feature>
<dbReference type="GO" id="GO:0005886">
    <property type="term" value="C:plasma membrane"/>
    <property type="evidence" value="ECO:0007669"/>
    <property type="project" value="UniProtKB-SubCell"/>
</dbReference>
<evidence type="ECO:0000256" key="4">
    <source>
        <dbReference type="ARBA" id="ARBA00022989"/>
    </source>
</evidence>
<dbReference type="InterPro" id="IPR020846">
    <property type="entry name" value="MFS_dom"/>
</dbReference>
<dbReference type="RefSeq" id="WP_239082176.1">
    <property type="nucleotide sequence ID" value="NZ_BOMX01000022.1"/>
</dbReference>
<feature type="transmembrane region" description="Helical" evidence="6">
    <location>
        <begin position="98"/>
        <end position="119"/>
    </location>
</feature>
<feature type="transmembrane region" description="Helical" evidence="6">
    <location>
        <begin position="159"/>
        <end position="181"/>
    </location>
</feature>
<sequence length="409" mass="42030">MQLHRPPLVVLGASAFFYVAAETLPVGLLPQISAGLHVSEARVGLLLTSYALVAALSTIPLTALTMRIPRHTLIAATVAIFAVSQAAAAFAPTFPVLALSRLICALAHGVFWSVIGPIIARLAPPEQVGRATALTFLGNSLAIVLGVPLGTALGQWLGWRFAVALMAVGGAVCVALLLAVLPQLPPLPRDMAAGPGRQLRNAVRILRDRRVARLCLVTAVLVIGHFTAYTYIAPLVRRDAGLDGTALSALLLGYGVVGLVTTFLAGRHVDRRPGPLLLILLAVQAGAVALLAPVLGAAPTVLATLLWGGAFTAIPVFLGAAPMRVAPTARDAASAVYVVAFQIGIGGGAFVGERLVAAGRLGTLPLLAAVLAVLAGLLVLASREVFPVRISAAEHHRASAAATADTRQA</sequence>
<gene>
    <name evidence="8" type="ORF">FHX34_1011069</name>
</gene>
<evidence type="ECO:0000256" key="6">
    <source>
        <dbReference type="SAM" id="Phobius"/>
    </source>
</evidence>
<keyword evidence="3 6" id="KW-0812">Transmembrane</keyword>
<comment type="caution">
    <text evidence="8">The sequence shown here is derived from an EMBL/GenBank/DDBJ whole genome shotgun (WGS) entry which is preliminary data.</text>
</comment>
<dbReference type="Proteomes" id="UP000320239">
    <property type="component" value="Unassembled WGS sequence"/>
</dbReference>
<feature type="transmembrane region" description="Helical" evidence="6">
    <location>
        <begin position="45"/>
        <end position="66"/>
    </location>
</feature>
<keyword evidence="2" id="KW-1003">Cell membrane</keyword>
<dbReference type="PANTHER" id="PTHR43124:SF3">
    <property type="entry name" value="CHLORAMPHENICOL EFFLUX PUMP RV0191"/>
    <property type="match status" value="1"/>
</dbReference>
<keyword evidence="4 6" id="KW-1133">Transmembrane helix</keyword>
<evidence type="ECO:0000259" key="7">
    <source>
        <dbReference type="PROSITE" id="PS50850"/>
    </source>
</evidence>
<dbReference type="EMBL" id="VIWY01000001">
    <property type="protein sequence ID" value="TWG26092.1"/>
    <property type="molecule type" value="Genomic_DNA"/>
</dbReference>
<evidence type="ECO:0000256" key="1">
    <source>
        <dbReference type="ARBA" id="ARBA00004651"/>
    </source>
</evidence>
<reference evidence="8 9" key="1">
    <citation type="submission" date="2019-06" db="EMBL/GenBank/DDBJ databases">
        <title>Sequencing the genomes of 1000 actinobacteria strains.</title>
        <authorList>
            <person name="Klenk H.-P."/>
        </authorList>
    </citation>
    <scope>NUCLEOTIDE SEQUENCE [LARGE SCALE GENOMIC DNA]</scope>
    <source>
        <strain evidence="8 9">DSM 43866</strain>
    </source>
</reference>
<organism evidence="8 9">
    <name type="scientific">Actinoplanes teichomyceticus</name>
    <dbReference type="NCBI Taxonomy" id="1867"/>
    <lineage>
        <taxon>Bacteria</taxon>
        <taxon>Bacillati</taxon>
        <taxon>Actinomycetota</taxon>
        <taxon>Actinomycetes</taxon>
        <taxon>Micromonosporales</taxon>
        <taxon>Micromonosporaceae</taxon>
        <taxon>Actinoplanes</taxon>
    </lineage>
</organism>
<dbReference type="PROSITE" id="PS50850">
    <property type="entry name" value="MFS"/>
    <property type="match status" value="1"/>
</dbReference>
<protein>
    <submittedName>
        <fullName evidence="8">Putative MFS family arabinose efflux permease</fullName>
    </submittedName>
</protein>
<evidence type="ECO:0000256" key="2">
    <source>
        <dbReference type="ARBA" id="ARBA00022475"/>
    </source>
</evidence>
<dbReference type="InterPro" id="IPR050189">
    <property type="entry name" value="MFS_Efflux_Transporters"/>
</dbReference>
<name>A0A561WQF9_ACTTI</name>
<evidence type="ECO:0000313" key="8">
    <source>
        <dbReference type="EMBL" id="TWG26092.1"/>
    </source>
</evidence>
<proteinExistence type="predicted"/>
<dbReference type="PANTHER" id="PTHR43124">
    <property type="entry name" value="PURINE EFFLUX PUMP PBUE"/>
    <property type="match status" value="1"/>
</dbReference>
<feature type="transmembrane region" description="Helical" evidence="6">
    <location>
        <begin position="276"/>
        <end position="295"/>
    </location>
</feature>
<evidence type="ECO:0000256" key="5">
    <source>
        <dbReference type="ARBA" id="ARBA00023136"/>
    </source>
</evidence>
<feature type="transmembrane region" description="Helical" evidence="6">
    <location>
        <begin position="244"/>
        <end position="264"/>
    </location>
</feature>